<evidence type="ECO:0000256" key="6">
    <source>
        <dbReference type="ARBA" id="ARBA00023136"/>
    </source>
</evidence>
<dbReference type="PANTHER" id="PTHR34114">
    <property type="entry name" value="ARABINOGALACTAN PEPTIDE 1"/>
    <property type="match status" value="1"/>
</dbReference>
<reference evidence="13" key="1">
    <citation type="submission" date="2021-01" db="UniProtKB">
        <authorList>
            <consortium name="EnsemblPlants"/>
        </authorList>
    </citation>
    <scope>IDENTIFICATION</scope>
</reference>
<keyword evidence="7" id="KW-0325">Glycoprotein</keyword>
<keyword evidence="5" id="KW-0654">Proteoglycan</keyword>
<dbReference type="InterPro" id="IPR039281">
    <property type="entry name" value="AGP3/12/13/14/21"/>
</dbReference>
<keyword evidence="11" id="KW-0812">Transmembrane</keyword>
<comment type="similarity">
    <text evidence="2">Belongs to the AG-peptide AGP family.</text>
</comment>
<protein>
    <submittedName>
        <fullName evidence="13">Uncharacterized protein</fullName>
    </submittedName>
</protein>
<keyword evidence="6 11" id="KW-0472">Membrane</keyword>
<accession>A0A7N1A6J2</accession>
<dbReference type="EnsemblPlants" id="Kaladp0095s0649.1.v1.1">
    <property type="protein sequence ID" value="Kaladp0095s0649.1.v1.1.CDS.1"/>
    <property type="gene ID" value="Kaladp0095s0649.v1.1"/>
</dbReference>
<evidence type="ECO:0000256" key="9">
    <source>
        <dbReference type="ARBA" id="ARBA00023288"/>
    </source>
</evidence>
<sequence>MEAMKLKLIVVVIMATLSVQTVVAADAPAPSPDSGATTFIPAVLVSIVAAVVGLLFSMSSI</sequence>
<feature type="transmembrane region" description="Helical" evidence="11">
    <location>
        <begin position="34"/>
        <end position="56"/>
    </location>
</feature>
<evidence type="ECO:0000256" key="10">
    <source>
        <dbReference type="ARBA" id="ARBA00037868"/>
    </source>
</evidence>
<keyword evidence="3" id="KW-0336">GPI-anchor</keyword>
<evidence type="ECO:0000256" key="1">
    <source>
        <dbReference type="ARBA" id="ARBA00004589"/>
    </source>
</evidence>
<evidence type="ECO:0000256" key="4">
    <source>
        <dbReference type="ARBA" id="ARBA00022729"/>
    </source>
</evidence>
<evidence type="ECO:0000256" key="8">
    <source>
        <dbReference type="ARBA" id="ARBA00023278"/>
    </source>
</evidence>
<keyword evidence="14" id="KW-1185">Reference proteome</keyword>
<evidence type="ECO:0000313" key="14">
    <source>
        <dbReference type="Proteomes" id="UP000594263"/>
    </source>
</evidence>
<organism evidence="13 14">
    <name type="scientific">Kalanchoe fedtschenkoi</name>
    <name type="common">Lavender scallops</name>
    <name type="synonym">South American air plant</name>
    <dbReference type="NCBI Taxonomy" id="63787"/>
    <lineage>
        <taxon>Eukaryota</taxon>
        <taxon>Viridiplantae</taxon>
        <taxon>Streptophyta</taxon>
        <taxon>Embryophyta</taxon>
        <taxon>Tracheophyta</taxon>
        <taxon>Spermatophyta</taxon>
        <taxon>Magnoliopsida</taxon>
        <taxon>eudicotyledons</taxon>
        <taxon>Gunneridae</taxon>
        <taxon>Pentapetalae</taxon>
        <taxon>Saxifragales</taxon>
        <taxon>Crassulaceae</taxon>
        <taxon>Kalanchoe</taxon>
    </lineage>
</organism>
<comment type="subcellular location">
    <subcellularLocation>
        <location evidence="10">Endomembrane system</location>
        <topology evidence="10">Lipid-anchor</topology>
    </subcellularLocation>
    <subcellularLocation>
        <location evidence="1">Membrane</location>
        <topology evidence="1">Lipid-anchor</topology>
        <topology evidence="1">GPI-anchor</topology>
    </subcellularLocation>
</comment>
<proteinExistence type="inferred from homology"/>
<keyword evidence="9" id="KW-0449">Lipoprotein</keyword>
<dbReference type="AlphaFoldDB" id="A0A7N1A6J2"/>
<evidence type="ECO:0000313" key="13">
    <source>
        <dbReference type="EnsemblPlants" id="Kaladp0095s0649.1.v1.1.CDS.1"/>
    </source>
</evidence>
<keyword evidence="4 12" id="KW-0732">Signal</keyword>
<feature type="chain" id="PRO_5029478780" evidence="12">
    <location>
        <begin position="25"/>
        <end position="61"/>
    </location>
</feature>
<evidence type="ECO:0000256" key="11">
    <source>
        <dbReference type="SAM" id="Phobius"/>
    </source>
</evidence>
<dbReference type="Proteomes" id="UP000594263">
    <property type="component" value="Unplaced"/>
</dbReference>
<evidence type="ECO:0000256" key="5">
    <source>
        <dbReference type="ARBA" id="ARBA00022974"/>
    </source>
</evidence>
<dbReference type="GO" id="GO:0098552">
    <property type="term" value="C:side of membrane"/>
    <property type="evidence" value="ECO:0007669"/>
    <property type="project" value="UniProtKB-KW"/>
</dbReference>
<dbReference type="OMA" id="AFSTVHQ"/>
<evidence type="ECO:0000256" key="3">
    <source>
        <dbReference type="ARBA" id="ARBA00022622"/>
    </source>
</evidence>
<evidence type="ECO:0000256" key="12">
    <source>
        <dbReference type="SAM" id="SignalP"/>
    </source>
</evidence>
<dbReference type="PANTHER" id="PTHR34114:SF11">
    <property type="entry name" value="ARABINOGALACTAN PROTEIN 13-RELATED"/>
    <property type="match status" value="1"/>
</dbReference>
<name>A0A7N1A6J2_KALFE</name>
<evidence type="ECO:0000256" key="7">
    <source>
        <dbReference type="ARBA" id="ARBA00023180"/>
    </source>
</evidence>
<dbReference type="GO" id="GO:0012505">
    <property type="term" value="C:endomembrane system"/>
    <property type="evidence" value="ECO:0007669"/>
    <property type="project" value="UniProtKB-SubCell"/>
</dbReference>
<dbReference type="Gramene" id="Kaladp0095s0649.1.v1.1">
    <property type="protein sequence ID" value="Kaladp0095s0649.1.v1.1.CDS.1"/>
    <property type="gene ID" value="Kaladp0095s0649.v1.1"/>
</dbReference>
<keyword evidence="11" id="KW-1133">Transmembrane helix</keyword>
<evidence type="ECO:0000256" key="2">
    <source>
        <dbReference type="ARBA" id="ARBA00005835"/>
    </source>
</evidence>
<keyword evidence="8" id="KW-0379">Hydroxylation</keyword>
<feature type="signal peptide" evidence="12">
    <location>
        <begin position="1"/>
        <end position="24"/>
    </location>
</feature>